<accession>A0AAV7SH27</accession>
<name>A0AAV7SH27_PLEWA</name>
<gene>
    <name evidence="1" type="ORF">NDU88_003843</name>
</gene>
<evidence type="ECO:0000313" key="2">
    <source>
        <dbReference type="Proteomes" id="UP001066276"/>
    </source>
</evidence>
<dbReference type="AlphaFoldDB" id="A0AAV7SH27"/>
<reference evidence="1" key="1">
    <citation type="journal article" date="2022" name="bioRxiv">
        <title>Sequencing and chromosome-scale assembly of the giantPleurodeles waltlgenome.</title>
        <authorList>
            <person name="Brown T."/>
            <person name="Elewa A."/>
            <person name="Iarovenko S."/>
            <person name="Subramanian E."/>
            <person name="Araus A.J."/>
            <person name="Petzold A."/>
            <person name="Susuki M."/>
            <person name="Suzuki K.-i.T."/>
            <person name="Hayashi T."/>
            <person name="Toyoda A."/>
            <person name="Oliveira C."/>
            <person name="Osipova E."/>
            <person name="Leigh N.D."/>
            <person name="Simon A."/>
            <person name="Yun M.H."/>
        </authorList>
    </citation>
    <scope>NUCLEOTIDE SEQUENCE</scope>
    <source>
        <strain evidence="1">20211129_DDA</strain>
        <tissue evidence="1">Liver</tissue>
    </source>
</reference>
<dbReference type="EMBL" id="JANPWB010000008">
    <property type="protein sequence ID" value="KAJ1163385.1"/>
    <property type="molecule type" value="Genomic_DNA"/>
</dbReference>
<organism evidence="1 2">
    <name type="scientific">Pleurodeles waltl</name>
    <name type="common">Iberian ribbed newt</name>
    <dbReference type="NCBI Taxonomy" id="8319"/>
    <lineage>
        <taxon>Eukaryota</taxon>
        <taxon>Metazoa</taxon>
        <taxon>Chordata</taxon>
        <taxon>Craniata</taxon>
        <taxon>Vertebrata</taxon>
        <taxon>Euteleostomi</taxon>
        <taxon>Amphibia</taxon>
        <taxon>Batrachia</taxon>
        <taxon>Caudata</taxon>
        <taxon>Salamandroidea</taxon>
        <taxon>Salamandridae</taxon>
        <taxon>Pleurodelinae</taxon>
        <taxon>Pleurodeles</taxon>
    </lineage>
</organism>
<protein>
    <submittedName>
        <fullName evidence="1">Uncharacterized protein</fullName>
    </submittedName>
</protein>
<comment type="caution">
    <text evidence="1">The sequence shown here is derived from an EMBL/GenBank/DDBJ whole genome shotgun (WGS) entry which is preliminary data.</text>
</comment>
<dbReference type="Proteomes" id="UP001066276">
    <property type="component" value="Chromosome 4_2"/>
</dbReference>
<keyword evidence="2" id="KW-1185">Reference proteome</keyword>
<proteinExistence type="predicted"/>
<sequence>MLHPGCLLLPQPLSCTGAGCHLNLVGRERSSAQADCPESAGPPNALRSLVAVQRRPANIGTYSEGLTSPHTPPAIPGPGTRVLGRILVNCSSEQQEPQVSAAILLARPLAPPGIKHFWAAKGCSEFFYT</sequence>
<evidence type="ECO:0000313" key="1">
    <source>
        <dbReference type="EMBL" id="KAJ1163385.1"/>
    </source>
</evidence>